<feature type="region of interest" description="Disordered" evidence="2">
    <location>
        <begin position="226"/>
        <end position="280"/>
    </location>
</feature>
<proteinExistence type="predicted"/>
<evidence type="ECO:0000256" key="2">
    <source>
        <dbReference type="SAM" id="MobiDB-lite"/>
    </source>
</evidence>
<gene>
    <name evidence="3" type="ORF">DX908_05255</name>
</gene>
<organism evidence="3 4">
    <name type="scientific">Parvularcula marina</name>
    <dbReference type="NCBI Taxonomy" id="2292771"/>
    <lineage>
        <taxon>Bacteria</taxon>
        <taxon>Pseudomonadati</taxon>
        <taxon>Pseudomonadota</taxon>
        <taxon>Alphaproteobacteria</taxon>
        <taxon>Parvularculales</taxon>
        <taxon>Parvularculaceae</taxon>
        <taxon>Parvularcula</taxon>
    </lineage>
</organism>
<reference evidence="3 4" key="1">
    <citation type="submission" date="2018-08" db="EMBL/GenBank/DDBJ databases">
        <title>Parvularcula sp. SM1705, isolated from surface water of the South Sea China.</title>
        <authorList>
            <person name="Sun L."/>
        </authorList>
    </citation>
    <scope>NUCLEOTIDE SEQUENCE [LARGE SCALE GENOMIC DNA]</scope>
    <source>
        <strain evidence="3 4">SM1705</strain>
    </source>
</reference>
<accession>A0A371RH05</accession>
<name>A0A371RH05_9PROT</name>
<comment type="caution">
    <text evidence="3">The sequence shown here is derived from an EMBL/GenBank/DDBJ whole genome shotgun (WGS) entry which is preliminary data.</text>
</comment>
<sequence>MIMSTAFDFALLFISTCSAFYCWTLSRRLHALQNLRKGVGQAMVNLTKSVSSVEANAAKLNREALAAVSELRIMLSKVDASEEKVDILLETMERQARETWKEYKAKTGEATERLDAAYKSLTDGLTEARDLTKLIEEKSKEIKAPAAPPAPQPVLRPQPEVQPQPQLKAQDYEAAADIAPVRETEAPRQRPAVRRPQISGDREMTAREVALARALAAQRAKEAAVRKAAQQDDLANYTPEAPAMPPRDDAVASFARRLRQKQGQASLKQAPLDRGRQAKA</sequence>
<keyword evidence="1" id="KW-0175">Coiled coil</keyword>
<dbReference type="EMBL" id="QUQO01000001">
    <property type="protein sequence ID" value="RFB04738.1"/>
    <property type="molecule type" value="Genomic_DNA"/>
</dbReference>
<feature type="compositionally biased region" description="Basic and acidic residues" evidence="2">
    <location>
        <begin position="271"/>
        <end position="280"/>
    </location>
</feature>
<feature type="coiled-coil region" evidence="1">
    <location>
        <begin position="43"/>
        <end position="98"/>
    </location>
</feature>
<feature type="region of interest" description="Disordered" evidence="2">
    <location>
        <begin position="139"/>
        <end position="201"/>
    </location>
</feature>
<keyword evidence="4" id="KW-1185">Reference proteome</keyword>
<protein>
    <submittedName>
        <fullName evidence="3">Uncharacterized protein</fullName>
    </submittedName>
</protein>
<feature type="compositionally biased region" description="Pro residues" evidence="2">
    <location>
        <begin position="146"/>
        <end position="162"/>
    </location>
</feature>
<dbReference type="InParanoid" id="A0A371RH05"/>
<evidence type="ECO:0000313" key="3">
    <source>
        <dbReference type="EMBL" id="RFB04738.1"/>
    </source>
</evidence>
<evidence type="ECO:0000256" key="1">
    <source>
        <dbReference type="SAM" id="Coils"/>
    </source>
</evidence>
<evidence type="ECO:0000313" key="4">
    <source>
        <dbReference type="Proteomes" id="UP000264589"/>
    </source>
</evidence>
<dbReference type="Proteomes" id="UP000264589">
    <property type="component" value="Unassembled WGS sequence"/>
</dbReference>
<dbReference type="AlphaFoldDB" id="A0A371RH05"/>